<gene>
    <name evidence="2" type="ORF">B0J13DRAFT_553538</name>
</gene>
<proteinExistence type="inferred from homology"/>
<dbReference type="Proteomes" id="UP000717696">
    <property type="component" value="Unassembled WGS sequence"/>
</dbReference>
<dbReference type="GO" id="GO:0005737">
    <property type="term" value="C:cytoplasm"/>
    <property type="evidence" value="ECO:0007669"/>
    <property type="project" value="TreeGrafter"/>
</dbReference>
<protein>
    <submittedName>
        <fullName evidence="2">Short chain dehydrogenase/reductase</fullName>
    </submittedName>
</protein>
<organism evidence="2 3">
    <name type="scientific">Dactylonectria estremocensis</name>
    <dbReference type="NCBI Taxonomy" id="1079267"/>
    <lineage>
        <taxon>Eukaryota</taxon>
        <taxon>Fungi</taxon>
        <taxon>Dikarya</taxon>
        <taxon>Ascomycota</taxon>
        <taxon>Pezizomycotina</taxon>
        <taxon>Sordariomycetes</taxon>
        <taxon>Hypocreomycetidae</taxon>
        <taxon>Hypocreales</taxon>
        <taxon>Nectriaceae</taxon>
        <taxon>Dactylonectria</taxon>
    </lineage>
</organism>
<dbReference type="EMBL" id="JAGMUU010000009">
    <property type="protein sequence ID" value="KAH7145459.1"/>
    <property type="molecule type" value="Genomic_DNA"/>
</dbReference>
<dbReference type="PRINTS" id="PR00081">
    <property type="entry name" value="GDHRDH"/>
</dbReference>
<dbReference type="PANTHER" id="PTHR43544:SF32">
    <property type="entry name" value="CHAIN DEHYDROGENASE, PUTATIVE (AFU_ORTHOLOGUE AFUA_5G01530)-RELATED"/>
    <property type="match status" value="1"/>
</dbReference>
<dbReference type="SUPFAM" id="SSF51735">
    <property type="entry name" value="NAD(P)-binding Rossmann-fold domains"/>
    <property type="match status" value="1"/>
</dbReference>
<dbReference type="Pfam" id="PF00106">
    <property type="entry name" value="adh_short"/>
    <property type="match status" value="1"/>
</dbReference>
<dbReference type="InterPro" id="IPR051468">
    <property type="entry name" value="Fungal_SecMetab_SDRs"/>
</dbReference>
<sequence length="255" mass="26788">MSSSPTTVLITGANSGIGFATAQVLVSASQTYHVILASRSLEKAQSGVEQIRSAGDVRGQLSAIQLDVTDPVSISAAAEKIATEFGSLDVLINNAGVAEPDPAAGYSQTVIQNILMTNVAGPTLVAQAFNNLLLKSEKNPYSLFISSGLGSLAMAADPANRVYPVAYDVYRMSKAALDMLVVQQSKHLKDKGVKVFAVCPGLVRSHLRGKTETDISASGAAGDPKVSGQTIRDIIEGRRDADVGKFVHKDGVYPW</sequence>
<reference evidence="2" key="1">
    <citation type="journal article" date="2021" name="Nat. Commun.">
        <title>Genetic determinants of endophytism in the Arabidopsis root mycobiome.</title>
        <authorList>
            <person name="Mesny F."/>
            <person name="Miyauchi S."/>
            <person name="Thiergart T."/>
            <person name="Pickel B."/>
            <person name="Atanasova L."/>
            <person name="Karlsson M."/>
            <person name="Huettel B."/>
            <person name="Barry K.W."/>
            <person name="Haridas S."/>
            <person name="Chen C."/>
            <person name="Bauer D."/>
            <person name="Andreopoulos W."/>
            <person name="Pangilinan J."/>
            <person name="LaButti K."/>
            <person name="Riley R."/>
            <person name="Lipzen A."/>
            <person name="Clum A."/>
            <person name="Drula E."/>
            <person name="Henrissat B."/>
            <person name="Kohler A."/>
            <person name="Grigoriev I.V."/>
            <person name="Martin F.M."/>
            <person name="Hacquard S."/>
        </authorList>
    </citation>
    <scope>NUCLEOTIDE SEQUENCE</scope>
    <source>
        <strain evidence="2">MPI-CAGE-AT-0021</strain>
    </source>
</reference>
<dbReference type="GO" id="GO:0016491">
    <property type="term" value="F:oxidoreductase activity"/>
    <property type="evidence" value="ECO:0007669"/>
    <property type="project" value="TreeGrafter"/>
</dbReference>
<accession>A0A9P9J6U7</accession>
<dbReference type="GO" id="GO:0019748">
    <property type="term" value="P:secondary metabolic process"/>
    <property type="evidence" value="ECO:0007669"/>
    <property type="project" value="TreeGrafter"/>
</dbReference>
<dbReference type="InterPro" id="IPR036291">
    <property type="entry name" value="NAD(P)-bd_dom_sf"/>
</dbReference>
<dbReference type="PANTHER" id="PTHR43544">
    <property type="entry name" value="SHORT-CHAIN DEHYDROGENASE/REDUCTASE"/>
    <property type="match status" value="1"/>
</dbReference>
<evidence type="ECO:0000313" key="3">
    <source>
        <dbReference type="Proteomes" id="UP000717696"/>
    </source>
</evidence>
<dbReference type="InterPro" id="IPR002347">
    <property type="entry name" value="SDR_fam"/>
</dbReference>
<comment type="similarity">
    <text evidence="1">Belongs to the short-chain dehydrogenases/reductases (SDR) family.</text>
</comment>
<evidence type="ECO:0000313" key="2">
    <source>
        <dbReference type="EMBL" id="KAH7145459.1"/>
    </source>
</evidence>
<comment type="caution">
    <text evidence="2">The sequence shown here is derived from an EMBL/GenBank/DDBJ whole genome shotgun (WGS) entry which is preliminary data.</text>
</comment>
<name>A0A9P9J6U7_9HYPO</name>
<keyword evidence="3" id="KW-1185">Reference proteome</keyword>
<dbReference type="AlphaFoldDB" id="A0A9P9J6U7"/>
<dbReference type="Gene3D" id="3.40.50.720">
    <property type="entry name" value="NAD(P)-binding Rossmann-like Domain"/>
    <property type="match status" value="1"/>
</dbReference>
<evidence type="ECO:0000256" key="1">
    <source>
        <dbReference type="ARBA" id="ARBA00006484"/>
    </source>
</evidence>
<dbReference type="OrthoDB" id="1933717at2759"/>